<keyword evidence="3" id="KW-1185">Reference proteome</keyword>
<gene>
    <name evidence="2" type="ORF">JCM31826_08210</name>
</gene>
<dbReference type="PANTHER" id="PTHR45947">
    <property type="entry name" value="SULFOQUINOVOSYL TRANSFERASE SQD2"/>
    <property type="match status" value="1"/>
</dbReference>
<sequence>MKNKILFVGTFLSAYTGTASVSENIANKFKEFGFKCKTVSHKRNKLARLIDIITELFLYGPKVIHVDVFSGQAFIITEITAFIGKILKRKLIFTLHGGALPDFYSKNAKRINRAFKRAEIITTPSRMLQRFFEEKGFEVRYIPNPIELKHFPYKRDSVRPYSLLWVRAFHPIYNPLLAIHTLAKIKESFPEATLTMIGPDKGMLNKTKELIKELNLDQAVEIIGPVPNTELYRYYQTHAVFLNTTSYESFGVAVLEAAACGIPVVSVSVGEIPFLWEDGKNLLLAESYDQDVISSKIDILFKNCKLANQISINARKKAEKFDLIIILNDWLNVYSKIC</sequence>
<dbReference type="SUPFAM" id="SSF53756">
    <property type="entry name" value="UDP-Glycosyltransferase/glycogen phosphorylase"/>
    <property type="match status" value="1"/>
</dbReference>
<evidence type="ECO:0000313" key="2">
    <source>
        <dbReference type="EMBL" id="GCD77339.1"/>
    </source>
</evidence>
<evidence type="ECO:0000259" key="1">
    <source>
        <dbReference type="Pfam" id="PF00534"/>
    </source>
</evidence>
<dbReference type="CDD" id="cd03801">
    <property type="entry name" value="GT4_PimA-like"/>
    <property type="match status" value="1"/>
</dbReference>
<dbReference type="EMBL" id="BHZE01000006">
    <property type="protein sequence ID" value="GCD77339.1"/>
    <property type="molecule type" value="Genomic_DNA"/>
</dbReference>
<accession>A0A401XJZ3</accession>
<dbReference type="InterPro" id="IPR001296">
    <property type="entry name" value="Glyco_trans_1"/>
</dbReference>
<name>A0A401XJZ3_9FLAO</name>
<proteinExistence type="predicted"/>
<dbReference type="OrthoDB" id="139410at2"/>
<dbReference type="InterPro" id="IPR050194">
    <property type="entry name" value="Glycosyltransferase_grp1"/>
</dbReference>
<dbReference type="PANTHER" id="PTHR45947:SF3">
    <property type="entry name" value="SULFOQUINOVOSYL TRANSFERASE SQD2"/>
    <property type="match status" value="1"/>
</dbReference>
<dbReference type="RefSeq" id="WP_124397402.1">
    <property type="nucleotide sequence ID" value="NZ_BHZE01000006.1"/>
</dbReference>
<dbReference type="Pfam" id="PF00534">
    <property type="entry name" value="Glycos_transf_1"/>
    <property type="match status" value="1"/>
</dbReference>
<comment type="caution">
    <text evidence="2">The sequence shown here is derived from an EMBL/GenBank/DDBJ whole genome shotgun (WGS) entry which is preliminary data.</text>
</comment>
<dbReference type="GO" id="GO:0016757">
    <property type="term" value="F:glycosyltransferase activity"/>
    <property type="evidence" value="ECO:0007669"/>
    <property type="project" value="InterPro"/>
</dbReference>
<organism evidence="2 3">
    <name type="scientific">Thermaurantimonas aggregans</name>
    <dbReference type="NCBI Taxonomy" id="2173829"/>
    <lineage>
        <taxon>Bacteria</taxon>
        <taxon>Pseudomonadati</taxon>
        <taxon>Bacteroidota</taxon>
        <taxon>Flavobacteriia</taxon>
        <taxon>Flavobacteriales</taxon>
        <taxon>Schleiferiaceae</taxon>
        <taxon>Thermaurantimonas</taxon>
    </lineage>
</organism>
<evidence type="ECO:0000313" key="3">
    <source>
        <dbReference type="Proteomes" id="UP000286715"/>
    </source>
</evidence>
<protein>
    <recommendedName>
        <fullName evidence="1">Glycosyl transferase family 1 domain-containing protein</fullName>
    </recommendedName>
</protein>
<reference evidence="2 3" key="1">
    <citation type="submission" date="2018-11" db="EMBL/GenBank/DDBJ databases">
        <title>Schleiferia aggregans sp. nov., a moderately thermophilic heterotrophic bacterium isolated from microbial mats at a terrestrial hot spring.</title>
        <authorList>
            <person name="Iino T."/>
            <person name="Ohkuma M."/>
            <person name="Haruta S."/>
        </authorList>
    </citation>
    <scope>NUCLEOTIDE SEQUENCE [LARGE SCALE GENOMIC DNA]</scope>
    <source>
        <strain evidence="2 3">LA</strain>
    </source>
</reference>
<dbReference type="Proteomes" id="UP000286715">
    <property type="component" value="Unassembled WGS sequence"/>
</dbReference>
<feature type="domain" description="Glycosyl transferase family 1" evidence="1">
    <location>
        <begin position="162"/>
        <end position="316"/>
    </location>
</feature>
<dbReference type="Gene3D" id="3.40.50.2000">
    <property type="entry name" value="Glycogen Phosphorylase B"/>
    <property type="match status" value="2"/>
</dbReference>
<dbReference type="AlphaFoldDB" id="A0A401XJZ3"/>